<name>A0A517Z2W0_9PLAN</name>
<evidence type="ECO:0000313" key="3">
    <source>
        <dbReference type="Proteomes" id="UP000320496"/>
    </source>
</evidence>
<evidence type="ECO:0000256" key="1">
    <source>
        <dbReference type="SAM" id="SignalP"/>
    </source>
</evidence>
<dbReference type="AlphaFoldDB" id="A0A517Z2W0"/>
<dbReference type="Pfam" id="PF07643">
    <property type="entry name" value="DUF1598"/>
    <property type="match status" value="1"/>
</dbReference>
<dbReference type="InterPro" id="IPR011487">
    <property type="entry name" value="DUF1598"/>
</dbReference>
<sequence precursor="true">MRVPHHSSASARVALALLILFALTPSLHAQNNNQGNVAGISVDASGVVHPAQLKPESAALVKQRQQAFVSERLSEDLATFSNCRKLSLVALEAAVAAALEQGKELPDDVKYLAGLQRIDYVFVDLEGQDLVIAGPAEGFAPDPGGAMRGLTTGRPTLALEDLIVILQSAARGRISIGCSIDPEPDRLAKMQNYIRQNSSATTPAGAARRYRNMAQILGQQNVSVWGVPEDSHFAQVLVAADFRMKRIGLGVDRSGVREIRSHLSLLRPNGNSLQRWWFVPHYSGVHADDDRTAFYLEGPRCKLLAQEEISDASGIRSDAATTRESTEAFARNFSNHFEELAEVSPVFAQLQGLFDLAVTGRSSASIGCRSGWPTFLDRSDSLAASYPVPRSVPSETMFRRGGRGVVLGLIGGVTLNPRSVLGEVNVGGEEAAAAVGLRGRSLRTDTVPRDRWWWTDHAVWCDMASRDAIESSPAASGGPQSFDMPSRAGRGLNVSTNFDIQEVSFLPGFLPHPAASRRVGRNARLC</sequence>
<dbReference type="KEGG" id="mri:Mal4_10650"/>
<feature type="signal peptide" evidence="1">
    <location>
        <begin position="1"/>
        <end position="29"/>
    </location>
</feature>
<accession>A0A517Z2W0</accession>
<dbReference type="EMBL" id="CP036275">
    <property type="protein sequence ID" value="QDU36767.1"/>
    <property type="molecule type" value="Genomic_DNA"/>
</dbReference>
<gene>
    <name evidence="2" type="ORF">Mal4_10650</name>
</gene>
<dbReference type="Proteomes" id="UP000320496">
    <property type="component" value="Chromosome"/>
</dbReference>
<reference evidence="2 3" key="1">
    <citation type="submission" date="2019-02" db="EMBL/GenBank/DDBJ databases">
        <title>Deep-cultivation of Planctomycetes and their phenomic and genomic characterization uncovers novel biology.</title>
        <authorList>
            <person name="Wiegand S."/>
            <person name="Jogler M."/>
            <person name="Boedeker C."/>
            <person name="Pinto D."/>
            <person name="Vollmers J."/>
            <person name="Rivas-Marin E."/>
            <person name="Kohn T."/>
            <person name="Peeters S.H."/>
            <person name="Heuer A."/>
            <person name="Rast P."/>
            <person name="Oberbeckmann S."/>
            <person name="Bunk B."/>
            <person name="Jeske O."/>
            <person name="Meyerdierks A."/>
            <person name="Storesund J.E."/>
            <person name="Kallscheuer N."/>
            <person name="Luecker S."/>
            <person name="Lage O.M."/>
            <person name="Pohl T."/>
            <person name="Merkel B.J."/>
            <person name="Hornburger P."/>
            <person name="Mueller R.-W."/>
            <person name="Bruemmer F."/>
            <person name="Labrenz M."/>
            <person name="Spormann A.M."/>
            <person name="Op den Camp H."/>
            <person name="Overmann J."/>
            <person name="Amann R."/>
            <person name="Jetten M.S.M."/>
            <person name="Mascher T."/>
            <person name="Medema M.H."/>
            <person name="Devos D.P."/>
            <person name="Kaster A.-K."/>
            <person name="Ovreas L."/>
            <person name="Rohde M."/>
            <person name="Galperin M.Y."/>
            <person name="Jogler C."/>
        </authorList>
    </citation>
    <scope>NUCLEOTIDE SEQUENCE [LARGE SCALE GENOMIC DNA]</scope>
    <source>
        <strain evidence="2 3">Mal4</strain>
    </source>
</reference>
<organism evidence="2 3">
    <name type="scientific">Maioricimonas rarisocia</name>
    <dbReference type="NCBI Taxonomy" id="2528026"/>
    <lineage>
        <taxon>Bacteria</taxon>
        <taxon>Pseudomonadati</taxon>
        <taxon>Planctomycetota</taxon>
        <taxon>Planctomycetia</taxon>
        <taxon>Planctomycetales</taxon>
        <taxon>Planctomycetaceae</taxon>
        <taxon>Maioricimonas</taxon>
    </lineage>
</organism>
<evidence type="ECO:0008006" key="4">
    <source>
        <dbReference type="Google" id="ProtNLM"/>
    </source>
</evidence>
<protein>
    <recommendedName>
        <fullName evidence="4">DUF1598 domain-containing protein</fullName>
    </recommendedName>
</protein>
<proteinExistence type="predicted"/>
<dbReference type="RefSeq" id="WP_197444102.1">
    <property type="nucleotide sequence ID" value="NZ_CP036275.1"/>
</dbReference>
<feature type="chain" id="PRO_5021954739" description="DUF1598 domain-containing protein" evidence="1">
    <location>
        <begin position="30"/>
        <end position="526"/>
    </location>
</feature>
<evidence type="ECO:0000313" key="2">
    <source>
        <dbReference type="EMBL" id="QDU36767.1"/>
    </source>
</evidence>
<keyword evidence="3" id="KW-1185">Reference proteome</keyword>
<keyword evidence="1" id="KW-0732">Signal</keyword>